<evidence type="ECO:0000313" key="4">
    <source>
        <dbReference type="EMBL" id="MCD5309530.1"/>
    </source>
</evidence>
<dbReference type="PANTHER" id="PTHR24320">
    <property type="entry name" value="RETINOL DEHYDROGENASE"/>
    <property type="match status" value="1"/>
</dbReference>
<evidence type="ECO:0000313" key="5">
    <source>
        <dbReference type="Proteomes" id="UP001138997"/>
    </source>
</evidence>
<dbReference type="Pfam" id="PF00106">
    <property type="entry name" value="adh_short"/>
    <property type="match status" value="1"/>
</dbReference>
<dbReference type="InterPro" id="IPR036291">
    <property type="entry name" value="NAD(P)-bd_dom_sf"/>
</dbReference>
<organism evidence="4 5">
    <name type="scientific">Kineosporia babensis</name>
    <dbReference type="NCBI Taxonomy" id="499548"/>
    <lineage>
        <taxon>Bacteria</taxon>
        <taxon>Bacillati</taxon>
        <taxon>Actinomycetota</taxon>
        <taxon>Actinomycetes</taxon>
        <taxon>Kineosporiales</taxon>
        <taxon>Kineosporiaceae</taxon>
        <taxon>Kineosporia</taxon>
    </lineage>
</organism>
<dbReference type="AlphaFoldDB" id="A0A9X1N8J9"/>
<accession>A0A9X1N8J9</accession>
<reference evidence="4" key="1">
    <citation type="submission" date="2021-11" db="EMBL/GenBank/DDBJ databases">
        <title>Streptomyces corallinus and Kineosporia corallina sp. nov., two new coral-derived marine actinobacteria.</title>
        <authorList>
            <person name="Buangrab K."/>
            <person name="Sutthacheep M."/>
            <person name="Yeemin T."/>
            <person name="Harunari E."/>
            <person name="Igarashi Y."/>
            <person name="Sripreechasak P."/>
            <person name="Kanchanasin P."/>
            <person name="Tanasupawat S."/>
            <person name="Phongsopitanun W."/>
        </authorList>
    </citation>
    <scope>NUCLEOTIDE SEQUENCE</scope>
    <source>
        <strain evidence="4">JCM 31032</strain>
    </source>
</reference>
<dbReference type="PANTHER" id="PTHR24320:SF148">
    <property type="entry name" value="NAD(P)-BINDING ROSSMANN-FOLD SUPERFAMILY PROTEIN"/>
    <property type="match status" value="1"/>
</dbReference>
<dbReference type="PRINTS" id="PR00081">
    <property type="entry name" value="GDHRDH"/>
</dbReference>
<dbReference type="InterPro" id="IPR002347">
    <property type="entry name" value="SDR_fam"/>
</dbReference>
<proteinExistence type="inferred from homology"/>
<keyword evidence="5" id="KW-1185">Reference proteome</keyword>
<evidence type="ECO:0000256" key="2">
    <source>
        <dbReference type="ARBA" id="ARBA00023002"/>
    </source>
</evidence>
<comment type="caution">
    <text evidence="4">The sequence shown here is derived from an EMBL/GenBank/DDBJ whole genome shotgun (WGS) entry which is preliminary data.</text>
</comment>
<gene>
    <name evidence="4" type="ORF">LR394_01355</name>
</gene>
<dbReference type="FunFam" id="3.40.50.720:FF:000594">
    <property type="entry name" value="Short-chain oxidoreductase"/>
    <property type="match status" value="1"/>
</dbReference>
<evidence type="ECO:0000256" key="3">
    <source>
        <dbReference type="ARBA" id="ARBA00071493"/>
    </source>
</evidence>
<evidence type="ECO:0000256" key="1">
    <source>
        <dbReference type="ARBA" id="ARBA00006484"/>
    </source>
</evidence>
<dbReference type="SUPFAM" id="SSF51735">
    <property type="entry name" value="NAD(P)-binding Rossmann-fold domains"/>
    <property type="match status" value="1"/>
</dbReference>
<dbReference type="Gene3D" id="3.40.50.720">
    <property type="entry name" value="NAD(P)-binding Rossmann-like Domain"/>
    <property type="match status" value="1"/>
</dbReference>
<comment type="similarity">
    <text evidence="1">Belongs to the short-chain dehydrogenases/reductases (SDR) family.</text>
</comment>
<dbReference type="NCBIfam" id="NF004845">
    <property type="entry name" value="PRK06196.1"/>
    <property type="match status" value="1"/>
</dbReference>
<dbReference type="RefSeq" id="WP_231438455.1">
    <property type="nucleotide sequence ID" value="NZ_JAJOMB010000001.1"/>
</dbReference>
<sequence length="319" mass="33731">MVSYQRPTGSGFGPETTTAEVLSGIDLTGQVAIVTGGYSGIGISTTQALAAAGATVVVPARRPDVAAQQLGGIKGVEVAELDLADLGSVRAFTESFLTGRKSLDLLINNAAVMATPLTRVGPGWEAQFATNHLGHFALTALLWPALVRAEGARVISLSSWGHKASDIRWDDLQFHNGYEKWQAYGQAKTANVLFARHLDKLGEPVGVRAFSVFPGGIRTPLQRHLPDREMVALGWIDEAGNDIYPWKTPDQGAATTVWAATSPQLDGMGGVYCEDVDVAAIADLGTEEGHARGVNPYAIDPVSAERLWTLSAGLTGTNL</sequence>
<protein>
    <recommendedName>
        <fullName evidence="3">Probable oxidoreductase</fullName>
    </recommendedName>
</protein>
<keyword evidence="2" id="KW-0560">Oxidoreductase</keyword>
<dbReference type="GO" id="GO:0016491">
    <property type="term" value="F:oxidoreductase activity"/>
    <property type="evidence" value="ECO:0007669"/>
    <property type="project" value="UniProtKB-KW"/>
</dbReference>
<name>A0A9X1N8J9_9ACTN</name>
<dbReference type="EMBL" id="JAJOMB010000001">
    <property type="protein sequence ID" value="MCD5309530.1"/>
    <property type="molecule type" value="Genomic_DNA"/>
</dbReference>
<dbReference type="Proteomes" id="UP001138997">
    <property type="component" value="Unassembled WGS sequence"/>
</dbReference>